<keyword evidence="2" id="KW-0503">Monooxygenase</keyword>
<evidence type="ECO:0000256" key="1">
    <source>
        <dbReference type="ARBA" id="ARBA00010617"/>
    </source>
</evidence>
<dbReference type="SUPFAM" id="SSF48264">
    <property type="entry name" value="Cytochrome P450"/>
    <property type="match status" value="1"/>
</dbReference>
<dbReference type="InterPro" id="IPR017972">
    <property type="entry name" value="Cyt_P450_CS"/>
</dbReference>
<dbReference type="PROSITE" id="PS00086">
    <property type="entry name" value="CYTOCHROME_P450"/>
    <property type="match status" value="1"/>
</dbReference>
<comment type="similarity">
    <text evidence="1 2">Belongs to the cytochrome P450 family.</text>
</comment>
<gene>
    <name evidence="3" type="ORF">GGR37_003759</name>
</gene>
<proteinExistence type="inferred from homology"/>
<comment type="caution">
    <text evidence="3">The sequence shown here is derived from an EMBL/GenBank/DDBJ whole genome shotgun (WGS) entry which is preliminary data.</text>
</comment>
<dbReference type="RefSeq" id="WP_144907297.1">
    <property type="nucleotide sequence ID" value="NZ_JACHOA010000008.1"/>
</dbReference>
<keyword evidence="2" id="KW-0349">Heme</keyword>
<dbReference type="PANTHER" id="PTHR46696:SF6">
    <property type="entry name" value="P450, PUTATIVE (EUROFUNG)-RELATED"/>
    <property type="match status" value="1"/>
</dbReference>
<evidence type="ECO:0000313" key="3">
    <source>
        <dbReference type="EMBL" id="MBB4615463.1"/>
    </source>
</evidence>
<reference evidence="3 4" key="1">
    <citation type="submission" date="2020-08" db="EMBL/GenBank/DDBJ databases">
        <title>Genomic Encyclopedia of Type Strains, Phase IV (KMG-IV): sequencing the most valuable type-strain genomes for metagenomic binning, comparative biology and taxonomic classification.</title>
        <authorList>
            <person name="Goeker M."/>
        </authorList>
    </citation>
    <scope>NUCLEOTIDE SEQUENCE [LARGE SCALE GENOMIC DNA]</scope>
    <source>
        <strain evidence="3 4">DSM 17507</strain>
    </source>
</reference>
<keyword evidence="2" id="KW-0408">Iron</keyword>
<dbReference type="InterPro" id="IPR002397">
    <property type="entry name" value="Cyt_P450_B"/>
</dbReference>
<accession>A0A7W7AED1</accession>
<dbReference type="InterPro" id="IPR036396">
    <property type="entry name" value="Cyt_P450_sf"/>
</dbReference>
<keyword evidence="4" id="KW-1185">Reference proteome</keyword>
<dbReference type="PRINTS" id="PR00359">
    <property type="entry name" value="BP450"/>
</dbReference>
<protein>
    <submittedName>
        <fullName evidence="3">Cytochrome P450</fullName>
    </submittedName>
</protein>
<organism evidence="3 4">
    <name type="scientific">Novosphingobium taihuense</name>
    <dbReference type="NCBI Taxonomy" id="260085"/>
    <lineage>
        <taxon>Bacteria</taxon>
        <taxon>Pseudomonadati</taxon>
        <taxon>Pseudomonadota</taxon>
        <taxon>Alphaproteobacteria</taxon>
        <taxon>Sphingomonadales</taxon>
        <taxon>Sphingomonadaceae</taxon>
        <taxon>Novosphingobium</taxon>
    </lineage>
</organism>
<dbReference type="InterPro" id="IPR001128">
    <property type="entry name" value="Cyt_P450"/>
</dbReference>
<evidence type="ECO:0000313" key="4">
    <source>
        <dbReference type="Proteomes" id="UP000538566"/>
    </source>
</evidence>
<dbReference type="GO" id="GO:0020037">
    <property type="term" value="F:heme binding"/>
    <property type="evidence" value="ECO:0007669"/>
    <property type="project" value="InterPro"/>
</dbReference>
<name>A0A7W7AED1_9SPHN</name>
<dbReference type="PANTHER" id="PTHR46696">
    <property type="entry name" value="P450, PUTATIVE (EUROFUNG)-RELATED"/>
    <property type="match status" value="1"/>
</dbReference>
<dbReference type="Gene3D" id="1.10.630.10">
    <property type="entry name" value="Cytochrome P450"/>
    <property type="match status" value="1"/>
</dbReference>
<dbReference type="EMBL" id="JACHOA010000008">
    <property type="protein sequence ID" value="MBB4615463.1"/>
    <property type="molecule type" value="Genomic_DNA"/>
</dbReference>
<dbReference type="Proteomes" id="UP000538566">
    <property type="component" value="Unassembled WGS sequence"/>
</dbReference>
<evidence type="ECO:0000256" key="2">
    <source>
        <dbReference type="RuleBase" id="RU000461"/>
    </source>
</evidence>
<dbReference type="CDD" id="cd11035">
    <property type="entry name" value="P450cam-like"/>
    <property type="match status" value="1"/>
</dbReference>
<dbReference type="Pfam" id="PF00067">
    <property type="entry name" value="p450"/>
    <property type="match status" value="1"/>
</dbReference>
<dbReference type="OrthoDB" id="5522954at2"/>
<dbReference type="AlphaFoldDB" id="A0A7W7AED1"/>
<dbReference type="GO" id="GO:0005506">
    <property type="term" value="F:iron ion binding"/>
    <property type="evidence" value="ECO:0007669"/>
    <property type="project" value="InterPro"/>
</dbReference>
<keyword evidence="2" id="KW-0560">Oxidoreductase</keyword>
<keyword evidence="2" id="KW-0479">Metal-binding</keyword>
<dbReference type="GO" id="GO:0004497">
    <property type="term" value="F:monooxygenase activity"/>
    <property type="evidence" value="ECO:0007669"/>
    <property type="project" value="UniProtKB-KW"/>
</dbReference>
<dbReference type="GO" id="GO:0016705">
    <property type="term" value="F:oxidoreductase activity, acting on paired donors, with incorporation or reduction of molecular oxygen"/>
    <property type="evidence" value="ECO:0007669"/>
    <property type="project" value="InterPro"/>
</dbReference>
<sequence>MTNAIPQLTPKPDHVPEHLVVDFDYVRPENLKELGVYRAVKRQLHSGPDIIWTPRHGGHWMVTRAEDVRFVQENYAIFSHEEFMIPRQLMVRKPIPLAVDPPNHARYRAVINPAFTPKAVARMREDARALTIELAEKMLPNGQCEFLAEFGRVMPVTMFLRMVDLPLDRREEFVEWGIAIISSYDLQSRIEANQRINDYLQIVLDEREGGEGDDLLTRVANWRRNPRFESDEETLSMASLLFVGGLDTVAASLSYITHYLATHPEKQQRLRDEPEIIGRVSEEFIRRFGLSNTGRILTQDFEYKGVLFKKDEMIMVPNNLSGIDERVWDDPLEVDFDREVKPGDHNTFGNGPHKCVGAPLARAEIQVFLEEFVGRMPMFRLDPDRTHVEHCGSVPGFDELYLRWD</sequence>